<organism evidence="1 2">
    <name type="scientific">Telmatocola sphagniphila</name>
    <dbReference type="NCBI Taxonomy" id="1123043"/>
    <lineage>
        <taxon>Bacteria</taxon>
        <taxon>Pseudomonadati</taxon>
        <taxon>Planctomycetota</taxon>
        <taxon>Planctomycetia</taxon>
        <taxon>Gemmatales</taxon>
        <taxon>Gemmataceae</taxon>
    </lineage>
</organism>
<proteinExistence type="predicted"/>
<dbReference type="Proteomes" id="UP000676194">
    <property type="component" value="Chromosome"/>
</dbReference>
<reference evidence="1" key="1">
    <citation type="submission" date="2021-05" db="EMBL/GenBank/DDBJ databases">
        <title>Complete genome sequence of the cellulolytic planctomycete Telmatocola sphagniphila SP2T and characterization of the first cellulase from planctomycetes.</title>
        <authorList>
            <person name="Rakitin A.L."/>
            <person name="Beletsky A.V."/>
            <person name="Naumoff D.G."/>
            <person name="Kulichevskaya I.S."/>
            <person name="Mardanov A.V."/>
            <person name="Ravin N.V."/>
            <person name="Dedysh S.N."/>
        </authorList>
    </citation>
    <scope>NUCLEOTIDE SEQUENCE</scope>
    <source>
        <strain evidence="1">SP2T</strain>
    </source>
</reference>
<dbReference type="SUPFAM" id="SSF52172">
    <property type="entry name" value="CheY-like"/>
    <property type="match status" value="1"/>
</dbReference>
<evidence type="ECO:0008006" key="3">
    <source>
        <dbReference type="Google" id="ProtNLM"/>
    </source>
</evidence>
<protein>
    <recommendedName>
        <fullName evidence="3">Response regulatory domain-containing protein</fullName>
    </recommendedName>
</protein>
<evidence type="ECO:0000313" key="1">
    <source>
        <dbReference type="EMBL" id="QVL33088.1"/>
    </source>
</evidence>
<keyword evidence="2" id="KW-1185">Reference proteome</keyword>
<dbReference type="InterPro" id="IPR011006">
    <property type="entry name" value="CheY-like_superfamily"/>
</dbReference>
<evidence type="ECO:0000313" key="2">
    <source>
        <dbReference type="Proteomes" id="UP000676194"/>
    </source>
</evidence>
<dbReference type="KEGG" id="tsph:KIH39_04005"/>
<dbReference type="AlphaFoldDB" id="A0A8E6B732"/>
<accession>A0A8E6B732</accession>
<gene>
    <name evidence="1" type="ORF">KIH39_04005</name>
</gene>
<name>A0A8E6B732_9BACT</name>
<sequence>MTKPENKPQGGRRKASRGCLILCLDSKLPLPQIKESLTAEGWEVFCAKKSSGLRALSCEMDSALVVLSDHLPGNESGFLMASKLRLSCPSMRVVIVGNRPSAKSERLADFVGAESYVAVTDLEQFTNRLKEISQK</sequence>
<dbReference type="EMBL" id="CP074694">
    <property type="protein sequence ID" value="QVL33088.1"/>
    <property type="molecule type" value="Genomic_DNA"/>
</dbReference>
<dbReference type="RefSeq" id="WP_213497978.1">
    <property type="nucleotide sequence ID" value="NZ_CP074694.1"/>
</dbReference>